<proteinExistence type="predicted"/>
<sequence length="118" mass="13869">MPYKKEIEKEWVAESITDQRIVEYAQNATIVINKYDVNDTSAYQSLVEIVSAKVRFDSKLFYRIQIKTGETDVKKNEVRHKDLNYDELKASVNGTETLYNVTIGVEWYKEESFYIKNV</sequence>
<name>A0AC35U1T7_9BILA</name>
<organism evidence="1 2">
    <name type="scientific">Rhabditophanes sp. KR3021</name>
    <dbReference type="NCBI Taxonomy" id="114890"/>
    <lineage>
        <taxon>Eukaryota</taxon>
        <taxon>Metazoa</taxon>
        <taxon>Ecdysozoa</taxon>
        <taxon>Nematoda</taxon>
        <taxon>Chromadorea</taxon>
        <taxon>Rhabditida</taxon>
        <taxon>Tylenchina</taxon>
        <taxon>Panagrolaimomorpha</taxon>
        <taxon>Strongyloidoidea</taxon>
        <taxon>Alloionematidae</taxon>
        <taxon>Rhabditophanes</taxon>
    </lineage>
</organism>
<reference evidence="2" key="1">
    <citation type="submission" date="2016-11" db="UniProtKB">
        <authorList>
            <consortium name="WormBaseParasite"/>
        </authorList>
    </citation>
    <scope>IDENTIFICATION</scope>
    <source>
        <strain evidence="2">KR3021</strain>
    </source>
</reference>
<evidence type="ECO:0000313" key="2">
    <source>
        <dbReference type="WBParaSite" id="RSKR_0000687200.1"/>
    </source>
</evidence>
<dbReference type="Proteomes" id="UP000095286">
    <property type="component" value="Unplaced"/>
</dbReference>
<dbReference type="WBParaSite" id="RSKR_0000687200.1">
    <property type="protein sequence ID" value="RSKR_0000687200.1"/>
    <property type="gene ID" value="RSKR_0000687200"/>
</dbReference>
<protein>
    <submittedName>
        <fullName evidence="2">Cystatin domain-containing protein</fullName>
    </submittedName>
</protein>
<evidence type="ECO:0000313" key="1">
    <source>
        <dbReference type="Proteomes" id="UP000095286"/>
    </source>
</evidence>
<accession>A0AC35U1T7</accession>